<evidence type="ECO:0000313" key="1">
    <source>
        <dbReference type="EMBL" id="UXH45432.1"/>
    </source>
</evidence>
<name>A0ACD4CCV7_9BACI</name>
<keyword evidence="2" id="KW-1185">Reference proteome</keyword>
<dbReference type="Proteomes" id="UP001064027">
    <property type="component" value="Chromosome"/>
</dbReference>
<dbReference type="EMBL" id="CP104558">
    <property type="protein sequence ID" value="UXH45432.1"/>
    <property type="molecule type" value="Genomic_DNA"/>
</dbReference>
<organism evidence="1 2">
    <name type="scientific">Rossellomorea vietnamensis</name>
    <dbReference type="NCBI Taxonomy" id="218284"/>
    <lineage>
        <taxon>Bacteria</taxon>
        <taxon>Bacillati</taxon>
        <taxon>Bacillota</taxon>
        <taxon>Bacilli</taxon>
        <taxon>Bacillales</taxon>
        <taxon>Bacillaceae</taxon>
        <taxon>Rossellomorea</taxon>
    </lineage>
</organism>
<reference evidence="1" key="1">
    <citation type="submission" date="2022-09" db="EMBL/GenBank/DDBJ databases">
        <title>Complete genome sequence of Rossellomorea vietnamensis strain RL-WG62, a newly isolated PGPR with the potential for plant salinity stress alleviation.</title>
        <authorList>
            <person name="Ren L."/>
            <person name="Wang G."/>
            <person name="Hu H."/>
        </authorList>
    </citation>
    <scope>NUCLEOTIDE SEQUENCE</scope>
    <source>
        <strain evidence="1">RL-WG62</strain>
    </source>
</reference>
<gene>
    <name evidence="1" type="ORF">N5C46_05030</name>
</gene>
<protein>
    <submittedName>
        <fullName evidence="1">Uncharacterized protein</fullName>
    </submittedName>
</protein>
<sequence length="581" mass="64440">MTNIHGTARNQTLSSLGGKPFSIQGGKVIYIKVHKLMGDDLAEVSANGQRFLAKLETPLKAGERQWVKVKQTEKGISLKLIPSTLGDGNGMASKLLHHLSISGDEKEMTSLVKDLVKDKIPIDREMLVFAGKHVTGKDAPLYSKIIVEMAKRNMPFTDRVFLSMKAGKKGDFISMLDTLSSRLRDAGGDGGTLQMIRRLQEPLRRNISENLVVKALTGLADSSQAYATRLGHFDVLKSLGFFPGETVMNQWKEGLTGMILDRVTSDGKGGLGSSEGLGSNPSQASGTGQESKKSAFSLVDKWMNILAGSQTRLEGTEEETPEAVARQLFGLAGKERLVEMNVSRLEQIWGKGVPSSNQEKIFQMLFNQTVSDLTEQFRGDELAKVLKKVIGDFGINYEAQVHKGYEIQGQTLKEHLIGLSQHHPASDIRQLADDIVLRMNHQVLHSQDPSPLLTIVQQFPMYLFGRNTDITLQWTGKEKEKGVIDGDYCRVLFYLNMKEMDETLIDMQVQHRVISLTVWNDHPAAEALSQPLIPDLKNALQQLDYQLSAVKVKKPDKHESLSEKILGDEFNQTFSGVDVKI</sequence>
<evidence type="ECO:0000313" key="2">
    <source>
        <dbReference type="Proteomes" id="UP001064027"/>
    </source>
</evidence>
<proteinExistence type="predicted"/>
<accession>A0ACD4CCV7</accession>